<dbReference type="InterPro" id="IPR029016">
    <property type="entry name" value="GAF-like_dom_sf"/>
</dbReference>
<protein>
    <submittedName>
        <fullName evidence="6">IclR family transcriptional regulator</fullName>
    </submittedName>
</protein>
<comment type="caution">
    <text evidence="6">The sequence shown here is derived from an EMBL/GenBank/DDBJ whole genome shotgun (WGS) entry which is preliminary data.</text>
</comment>
<dbReference type="InterPro" id="IPR014757">
    <property type="entry name" value="Tscrpt_reg_IclR_C"/>
</dbReference>
<dbReference type="PANTHER" id="PTHR30136:SF35">
    <property type="entry name" value="HTH-TYPE TRANSCRIPTIONAL REGULATOR RV1719"/>
    <property type="match status" value="1"/>
</dbReference>
<sequence>MTTLENAAAVLKLFNRYGVTQGQQQGLTFTEVVEALTLPKSTVSRLLTTMETQGLLERDPDSRCYHIGQALISVVSHYLSTPLVESLSGAMARLASEMGCMGYISVLEGREILVMRMYHGRQFTQLVTPPGSRMLASGTSTGRALLAQLTDDAVRARFTDAWQPASANSPQTLDALCETLAEIRQQGWALARNETLPGLSSLAVTAGNKHRGETVSLCLSFPSQDAAPGYPEALLDKLRALAAETAEKYGV</sequence>
<evidence type="ECO:0000256" key="3">
    <source>
        <dbReference type="ARBA" id="ARBA00023163"/>
    </source>
</evidence>
<dbReference type="PROSITE" id="PS51077">
    <property type="entry name" value="HTH_ICLR"/>
    <property type="match status" value="1"/>
</dbReference>
<dbReference type="Gene3D" id="3.30.450.40">
    <property type="match status" value="1"/>
</dbReference>
<evidence type="ECO:0000259" key="5">
    <source>
        <dbReference type="PROSITE" id="PS51078"/>
    </source>
</evidence>
<dbReference type="PANTHER" id="PTHR30136">
    <property type="entry name" value="HELIX-TURN-HELIX TRANSCRIPTIONAL REGULATOR, ICLR FAMILY"/>
    <property type="match status" value="1"/>
</dbReference>
<evidence type="ECO:0000256" key="2">
    <source>
        <dbReference type="ARBA" id="ARBA00023125"/>
    </source>
</evidence>
<organism evidence="6 7">
    <name type="scientific">Pantoea osteomyelitidis</name>
    <dbReference type="NCBI Taxonomy" id="3230026"/>
    <lineage>
        <taxon>Bacteria</taxon>
        <taxon>Pseudomonadati</taxon>
        <taxon>Pseudomonadota</taxon>
        <taxon>Gammaproteobacteria</taxon>
        <taxon>Enterobacterales</taxon>
        <taxon>Erwiniaceae</taxon>
        <taxon>Pantoea</taxon>
    </lineage>
</organism>
<evidence type="ECO:0000313" key="7">
    <source>
        <dbReference type="Proteomes" id="UP001611251"/>
    </source>
</evidence>
<evidence type="ECO:0000256" key="1">
    <source>
        <dbReference type="ARBA" id="ARBA00023015"/>
    </source>
</evidence>
<evidence type="ECO:0000259" key="4">
    <source>
        <dbReference type="PROSITE" id="PS51077"/>
    </source>
</evidence>
<accession>A0ABW7PW43</accession>
<keyword evidence="3" id="KW-0804">Transcription</keyword>
<dbReference type="Pfam" id="PF09339">
    <property type="entry name" value="HTH_IclR"/>
    <property type="match status" value="1"/>
</dbReference>
<dbReference type="SMART" id="SM00346">
    <property type="entry name" value="HTH_ICLR"/>
    <property type="match status" value="1"/>
</dbReference>
<dbReference type="RefSeq" id="WP_397212755.1">
    <property type="nucleotide sequence ID" value="NZ_JBGFSN010000004.1"/>
</dbReference>
<dbReference type="InterPro" id="IPR005471">
    <property type="entry name" value="Tscrpt_reg_IclR_N"/>
</dbReference>
<feature type="domain" description="HTH iclR-type" evidence="4">
    <location>
        <begin position="1"/>
        <end position="69"/>
    </location>
</feature>
<dbReference type="InterPro" id="IPR050707">
    <property type="entry name" value="HTH_MetabolicPath_Reg"/>
</dbReference>
<name>A0ABW7PW43_9GAMM</name>
<keyword evidence="2" id="KW-0238">DNA-binding</keyword>
<proteinExistence type="predicted"/>
<feature type="domain" description="IclR-ED" evidence="5">
    <location>
        <begin position="70"/>
        <end position="251"/>
    </location>
</feature>
<dbReference type="SUPFAM" id="SSF55781">
    <property type="entry name" value="GAF domain-like"/>
    <property type="match status" value="1"/>
</dbReference>
<dbReference type="Gene3D" id="1.10.10.10">
    <property type="entry name" value="Winged helix-like DNA-binding domain superfamily/Winged helix DNA-binding domain"/>
    <property type="match status" value="1"/>
</dbReference>
<dbReference type="InterPro" id="IPR036388">
    <property type="entry name" value="WH-like_DNA-bd_sf"/>
</dbReference>
<dbReference type="InterPro" id="IPR036390">
    <property type="entry name" value="WH_DNA-bd_sf"/>
</dbReference>
<dbReference type="SUPFAM" id="SSF46785">
    <property type="entry name" value="Winged helix' DNA-binding domain"/>
    <property type="match status" value="1"/>
</dbReference>
<keyword evidence="1" id="KW-0805">Transcription regulation</keyword>
<dbReference type="PROSITE" id="PS51078">
    <property type="entry name" value="ICLR_ED"/>
    <property type="match status" value="1"/>
</dbReference>
<dbReference type="Proteomes" id="UP001611251">
    <property type="component" value="Unassembled WGS sequence"/>
</dbReference>
<gene>
    <name evidence="6" type="ORF">ABU178_05460</name>
</gene>
<dbReference type="Pfam" id="PF01614">
    <property type="entry name" value="IclR_C"/>
    <property type="match status" value="1"/>
</dbReference>
<reference evidence="6 7" key="1">
    <citation type="submission" date="2024-08" db="EMBL/GenBank/DDBJ databases">
        <title>Pantoea ronii - a newly identified human opportunistic pathogen.</title>
        <authorList>
            <person name="Keidar-Friedman D."/>
            <person name="Sorek N."/>
            <person name="Leshin-Carmel D."/>
            <person name="Tsur A."/>
            <person name="Amsalem M."/>
            <person name="Tolkach D."/>
            <person name="Brosh-Nissimov T."/>
        </authorList>
    </citation>
    <scope>NUCLEOTIDE SEQUENCE [LARGE SCALE GENOMIC DNA]</scope>
    <source>
        <strain evidence="6 7">AA23256</strain>
    </source>
</reference>
<dbReference type="EMBL" id="JBGFSN010000004">
    <property type="protein sequence ID" value="MFH8133626.1"/>
    <property type="molecule type" value="Genomic_DNA"/>
</dbReference>
<evidence type="ECO:0000313" key="6">
    <source>
        <dbReference type="EMBL" id="MFH8133626.1"/>
    </source>
</evidence>
<keyword evidence="7" id="KW-1185">Reference proteome</keyword>